<proteinExistence type="predicted"/>
<reference evidence="1 2" key="1">
    <citation type="submission" date="2021-03" db="EMBL/GenBank/DDBJ databases">
        <title>Novel species identification of genus Shewanella.</title>
        <authorList>
            <person name="Liu G."/>
            <person name="Zhang Q."/>
        </authorList>
    </citation>
    <scope>NUCLEOTIDE SEQUENCE [LARGE SCALE GENOMIC DNA]</scope>
    <source>
        <strain evidence="1 2">FJAT-53726</strain>
    </source>
</reference>
<dbReference type="InterPro" id="IPR009813">
    <property type="entry name" value="Uncharacterised_YebG"/>
</dbReference>
<dbReference type="InterPro" id="IPR038627">
    <property type="entry name" value="YebG-like_sf"/>
</dbReference>
<dbReference type="Proteomes" id="UP000663281">
    <property type="component" value="Chromosome"/>
</dbReference>
<protein>
    <submittedName>
        <fullName evidence="1">YebG family protein</fullName>
    </submittedName>
</protein>
<dbReference type="Gene3D" id="1.10.10.710">
    <property type="entry name" value="PSPTO_1197 like"/>
    <property type="match status" value="1"/>
</dbReference>
<evidence type="ECO:0000313" key="2">
    <source>
        <dbReference type="Proteomes" id="UP000663281"/>
    </source>
</evidence>
<dbReference type="Pfam" id="PF07130">
    <property type="entry name" value="YebG"/>
    <property type="match status" value="1"/>
</dbReference>
<dbReference type="RefSeq" id="WP_207324011.1">
    <property type="nucleotide sequence ID" value="NZ_CP071504.1"/>
</dbReference>
<dbReference type="EMBL" id="CP071504">
    <property type="protein sequence ID" value="QSX28615.1"/>
    <property type="molecule type" value="Genomic_DNA"/>
</dbReference>
<evidence type="ECO:0000313" key="1">
    <source>
        <dbReference type="EMBL" id="QSX28615.1"/>
    </source>
</evidence>
<dbReference type="AlphaFoldDB" id="A0A974XHR9"/>
<gene>
    <name evidence="1" type="ORF">JYB88_09955</name>
</gene>
<accession>A0A974XHR9</accession>
<keyword evidence="2" id="KW-1185">Reference proteome</keyword>
<sequence>MAVITQYVVVREGVEKMTFTSKKEADAYDKMLDIADSLIPFIQGAGLDLDDGKTEKLAFYLATHKDDLSSLLKGAPLAKAEAAPRKNTRKDAAD</sequence>
<organism evidence="1 2">
    <name type="scientific">Shewanella cyperi</name>
    <dbReference type="NCBI Taxonomy" id="2814292"/>
    <lineage>
        <taxon>Bacteria</taxon>
        <taxon>Pseudomonadati</taxon>
        <taxon>Pseudomonadota</taxon>
        <taxon>Gammaproteobacteria</taxon>
        <taxon>Alteromonadales</taxon>
        <taxon>Shewanellaceae</taxon>
        <taxon>Shewanella</taxon>
    </lineage>
</organism>
<name>A0A974XHR9_9GAMM</name>
<dbReference type="KEGG" id="scyp:JYB88_09955"/>